<evidence type="ECO:0000313" key="2">
    <source>
        <dbReference type="Proteomes" id="UP001140949"/>
    </source>
</evidence>
<proteinExistence type="predicted"/>
<sequence length="118" mass="12875">MARSVRRELLDVERRRDAHGENTESYDGGVIWVGRWPVMEAVRRSQEGDTVRRILREVLGKCCHQLIGGGRRANHTPLMAATASAVETRREKGRAAVARVAVLGRGESSGALARVSGG</sequence>
<reference evidence="1" key="1">
    <citation type="journal article" date="2023" name="GigaByte">
        <title>Genome assembly of the bearded iris, Iris pallida Lam.</title>
        <authorList>
            <person name="Bruccoleri R.E."/>
            <person name="Oakeley E.J."/>
            <person name="Faust A.M.E."/>
            <person name="Altorfer M."/>
            <person name="Dessus-Babus S."/>
            <person name="Burckhardt D."/>
            <person name="Oertli M."/>
            <person name="Naumann U."/>
            <person name="Petersen F."/>
            <person name="Wong J."/>
        </authorList>
    </citation>
    <scope>NUCLEOTIDE SEQUENCE</scope>
    <source>
        <strain evidence="1">GSM-AAB239-AS_SAM_17_03QT</strain>
    </source>
</reference>
<protein>
    <submittedName>
        <fullName evidence="1">Mucin-5AC-like isoform X4</fullName>
    </submittedName>
</protein>
<comment type="caution">
    <text evidence="1">The sequence shown here is derived from an EMBL/GenBank/DDBJ whole genome shotgun (WGS) entry which is preliminary data.</text>
</comment>
<keyword evidence="2" id="KW-1185">Reference proteome</keyword>
<name>A0AAX6FIC1_IRIPA</name>
<dbReference type="EMBL" id="JANAVB010028617">
    <property type="protein sequence ID" value="KAJ6815721.1"/>
    <property type="molecule type" value="Genomic_DNA"/>
</dbReference>
<dbReference type="AlphaFoldDB" id="A0AAX6FIC1"/>
<accession>A0AAX6FIC1</accession>
<dbReference type="Proteomes" id="UP001140949">
    <property type="component" value="Unassembled WGS sequence"/>
</dbReference>
<organism evidence="1 2">
    <name type="scientific">Iris pallida</name>
    <name type="common">Sweet iris</name>
    <dbReference type="NCBI Taxonomy" id="29817"/>
    <lineage>
        <taxon>Eukaryota</taxon>
        <taxon>Viridiplantae</taxon>
        <taxon>Streptophyta</taxon>
        <taxon>Embryophyta</taxon>
        <taxon>Tracheophyta</taxon>
        <taxon>Spermatophyta</taxon>
        <taxon>Magnoliopsida</taxon>
        <taxon>Liliopsida</taxon>
        <taxon>Asparagales</taxon>
        <taxon>Iridaceae</taxon>
        <taxon>Iridoideae</taxon>
        <taxon>Irideae</taxon>
        <taxon>Iris</taxon>
    </lineage>
</organism>
<evidence type="ECO:0000313" key="1">
    <source>
        <dbReference type="EMBL" id="KAJ6815721.1"/>
    </source>
</evidence>
<reference evidence="1" key="2">
    <citation type="submission" date="2023-04" db="EMBL/GenBank/DDBJ databases">
        <authorList>
            <person name="Bruccoleri R.E."/>
            <person name="Oakeley E.J."/>
            <person name="Faust A.-M."/>
            <person name="Dessus-Babus S."/>
            <person name="Altorfer M."/>
            <person name="Burckhardt D."/>
            <person name="Oertli M."/>
            <person name="Naumann U."/>
            <person name="Petersen F."/>
            <person name="Wong J."/>
        </authorList>
    </citation>
    <scope>NUCLEOTIDE SEQUENCE</scope>
    <source>
        <strain evidence="1">GSM-AAB239-AS_SAM_17_03QT</strain>
        <tissue evidence="1">Leaf</tissue>
    </source>
</reference>
<gene>
    <name evidence="1" type="ORF">M6B38_132635</name>
</gene>